<sequence length="75" mass="9022">MNFTRHRRAKFNGSSSNDINYHYRTCNSLPAARNIINKTARNARISRLSASYERFLYLILRINLRQKFYLHQVYP</sequence>
<proteinExistence type="predicted"/>
<name>I3V102_PSEPU</name>
<dbReference type="EMBL" id="CP003588">
    <property type="protein sequence ID" value="AFK71423.1"/>
    <property type="molecule type" value="Genomic_DNA"/>
</dbReference>
<gene>
    <name evidence="1" type="ORF">YSA_08610</name>
</gene>
<protein>
    <submittedName>
        <fullName evidence="1">Uncharacterized protein</fullName>
    </submittedName>
</protein>
<dbReference type="KEGG" id="ppi:YSA_08610"/>
<organism evidence="1 2">
    <name type="scientific">Pseudomonas putida ND6</name>
    <dbReference type="NCBI Taxonomy" id="231023"/>
    <lineage>
        <taxon>Bacteria</taxon>
        <taxon>Pseudomonadati</taxon>
        <taxon>Pseudomonadota</taxon>
        <taxon>Gammaproteobacteria</taxon>
        <taxon>Pseudomonadales</taxon>
        <taxon>Pseudomonadaceae</taxon>
        <taxon>Pseudomonas</taxon>
    </lineage>
</organism>
<accession>I3V102</accession>
<evidence type="ECO:0000313" key="2">
    <source>
        <dbReference type="Proteomes" id="UP000005268"/>
    </source>
</evidence>
<reference evidence="1 2" key="1">
    <citation type="journal article" date="2012" name="J. Bacteriol.">
        <title>Complete Genome Sequence of the Naphthalene-Degrading Pseudomonas putida Strain ND6.</title>
        <authorList>
            <person name="Li S."/>
            <person name="Zhao H."/>
            <person name="Li Y."/>
            <person name="Niu S."/>
            <person name="Cai B."/>
        </authorList>
    </citation>
    <scope>NUCLEOTIDE SEQUENCE [LARGE SCALE GENOMIC DNA]</scope>
    <source>
        <strain evidence="1 2">ND6</strain>
    </source>
</reference>
<evidence type="ECO:0000313" key="1">
    <source>
        <dbReference type="EMBL" id="AFK71423.1"/>
    </source>
</evidence>
<dbReference type="Proteomes" id="UP000005268">
    <property type="component" value="Chromosome"/>
</dbReference>
<dbReference type="HOGENOM" id="CLU_2668313_0_0_6"/>
<dbReference type="AlphaFoldDB" id="I3V102"/>